<evidence type="ECO:0000313" key="2">
    <source>
        <dbReference type="EMBL" id="CAG2065756.1"/>
    </source>
</evidence>
<dbReference type="Proteomes" id="UP001153148">
    <property type="component" value="Unassembled WGS sequence"/>
</dbReference>
<accession>A0ABN7PJZ7</accession>
<evidence type="ECO:0000313" key="3">
    <source>
        <dbReference type="Proteomes" id="UP001153148"/>
    </source>
</evidence>
<comment type="caution">
    <text evidence="2">The sequence shown here is derived from an EMBL/GenBank/DDBJ whole genome shotgun (WGS) entry which is preliminary data.</text>
</comment>
<protein>
    <submittedName>
        <fullName evidence="2">Uncharacterized protein</fullName>
    </submittedName>
</protein>
<sequence length="187" mass="21358">MDALEEAEPNNQPLSRMYPQAANDPGKTAAEGRRGRDMPYIIEVVVHMSRRVMDKFNNREDVVRGMEYFLSRPMGLDWHPLAKVKVDGKLVLVEDVNKPECFNKLERLITSGNYYLDGAPVTRKECQRQVELKCDAARREISALNYALEKALSSTVRDRTKGLVFRLEDMRCRVPAGCLSDFYIVGD</sequence>
<feature type="region of interest" description="Disordered" evidence="1">
    <location>
        <begin position="1"/>
        <end position="33"/>
    </location>
</feature>
<organism evidence="2 3">
    <name type="scientific">Timema podura</name>
    <name type="common">Walking stick</name>
    <dbReference type="NCBI Taxonomy" id="61482"/>
    <lineage>
        <taxon>Eukaryota</taxon>
        <taxon>Metazoa</taxon>
        <taxon>Ecdysozoa</taxon>
        <taxon>Arthropoda</taxon>
        <taxon>Hexapoda</taxon>
        <taxon>Insecta</taxon>
        <taxon>Pterygota</taxon>
        <taxon>Neoptera</taxon>
        <taxon>Polyneoptera</taxon>
        <taxon>Phasmatodea</taxon>
        <taxon>Timematodea</taxon>
        <taxon>Timematoidea</taxon>
        <taxon>Timematidae</taxon>
        <taxon>Timema</taxon>
    </lineage>
</organism>
<gene>
    <name evidence="2" type="ORF">TPAB3V08_LOCUS12699</name>
</gene>
<dbReference type="EMBL" id="CAJPIN010046521">
    <property type="protein sequence ID" value="CAG2065756.1"/>
    <property type="molecule type" value="Genomic_DNA"/>
</dbReference>
<proteinExistence type="predicted"/>
<name>A0ABN7PJZ7_TIMPD</name>
<keyword evidence="3" id="KW-1185">Reference proteome</keyword>
<evidence type="ECO:0000256" key="1">
    <source>
        <dbReference type="SAM" id="MobiDB-lite"/>
    </source>
</evidence>
<reference evidence="2" key="1">
    <citation type="submission" date="2021-03" db="EMBL/GenBank/DDBJ databases">
        <authorList>
            <person name="Tran Van P."/>
        </authorList>
    </citation>
    <scope>NUCLEOTIDE SEQUENCE</scope>
</reference>